<gene>
    <name evidence="1" type="ORF">P280DRAFT_527437</name>
</gene>
<dbReference type="EMBL" id="MU006786">
    <property type="protein sequence ID" value="KAF2639841.1"/>
    <property type="molecule type" value="Genomic_DNA"/>
</dbReference>
<reference evidence="1" key="1">
    <citation type="journal article" date="2020" name="Stud. Mycol.">
        <title>101 Dothideomycetes genomes: a test case for predicting lifestyles and emergence of pathogens.</title>
        <authorList>
            <person name="Haridas S."/>
            <person name="Albert R."/>
            <person name="Binder M."/>
            <person name="Bloem J."/>
            <person name="Labutti K."/>
            <person name="Salamov A."/>
            <person name="Andreopoulos B."/>
            <person name="Baker S."/>
            <person name="Barry K."/>
            <person name="Bills G."/>
            <person name="Bluhm B."/>
            <person name="Cannon C."/>
            <person name="Castanera R."/>
            <person name="Culley D."/>
            <person name="Daum C."/>
            <person name="Ezra D."/>
            <person name="Gonzalez J."/>
            <person name="Henrissat B."/>
            <person name="Kuo A."/>
            <person name="Liang C."/>
            <person name="Lipzen A."/>
            <person name="Lutzoni F."/>
            <person name="Magnuson J."/>
            <person name="Mondo S."/>
            <person name="Nolan M."/>
            <person name="Ohm R."/>
            <person name="Pangilinan J."/>
            <person name="Park H.-J."/>
            <person name="Ramirez L."/>
            <person name="Alfaro M."/>
            <person name="Sun H."/>
            <person name="Tritt A."/>
            <person name="Yoshinaga Y."/>
            <person name="Zwiers L.-H."/>
            <person name="Turgeon B."/>
            <person name="Goodwin S."/>
            <person name="Spatafora J."/>
            <person name="Crous P."/>
            <person name="Grigoriev I."/>
        </authorList>
    </citation>
    <scope>NUCLEOTIDE SEQUENCE</scope>
    <source>
        <strain evidence="1">CBS 473.64</strain>
    </source>
</reference>
<organism evidence="1 2">
    <name type="scientific">Massarina eburnea CBS 473.64</name>
    <dbReference type="NCBI Taxonomy" id="1395130"/>
    <lineage>
        <taxon>Eukaryota</taxon>
        <taxon>Fungi</taxon>
        <taxon>Dikarya</taxon>
        <taxon>Ascomycota</taxon>
        <taxon>Pezizomycotina</taxon>
        <taxon>Dothideomycetes</taxon>
        <taxon>Pleosporomycetidae</taxon>
        <taxon>Pleosporales</taxon>
        <taxon>Massarineae</taxon>
        <taxon>Massarinaceae</taxon>
        <taxon>Massarina</taxon>
    </lineage>
</organism>
<sequence length="86" mass="10165">MVLSTTHIPIYNTFNHRIHESCSIVKIPGAVSTLVTIPLFVIVYTLDIQLTRILTPEHSWVFNEFNGFTRNPTWFLHYWLDYHSLF</sequence>
<dbReference type="AlphaFoldDB" id="A0A6A6RYJ2"/>
<keyword evidence="2" id="KW-1185">Reference proteome</keyword>
<evidence type="ECO:0000313" key="2">
    <source>
        <dbReference type="Proteomes" id="UP000799753"/>
    </source>
</evidence>
<proteinExistence type="predicted"/>
<name>A0A6A6RYJ2_9PLEO</name>
<evidence type="ECO:0000313" key="1">
    <source>
        <dbReference type="EMBL" id="KAF2639841.1"/>
    </source>
</evidence>
<dbReference type="Proteomes" id="UP000799753">
    <property type="component" value="Unassembled WGS sequence"/>
</dbReference>
<protein>
    <submittedName>
        <fullName evidence="1">Uncharacterized protein</fullName>
    </submittedName>
</protein>
<accession>A0A6A6RYJ2</accession>